<gene>
    <name evidence="2" type="ORF">B0A48_14882</name>
</gene>
<organism evidence="2 3">
    <name type="scientific">Cryoendolithus antarcticus</name>
    <dbReference type="NCBI Taxonomy" id="1507870"/>
    <lineage>
        <taxon>Eukaryota</taxon>
        <taxon>Fungi</taxon>
        <taxon>Dikarya</taxon>
        <taxon>Ascomycota</taxon>
        <taxon>Pezizomycotina</taxon>
        <taxon>Dothideomycetes</taxon>
        <taxon>Dothideomycetidae</taxon>
        <taxon>Cladosporiales</taxon>
        <taxon>Cladosporiaceae</taxon>
        <taxon>Cryoendolithus</taxon>
    </lineage>
</organism>
<evidence type="ECO:0000313" key="2">
    <source>
        <dbReference type="EMBL" id="OQN99021.1"/>
    </source>
</evidence>
<name>A0A1V8SJG8_9PEZI</name>
<dbReference type="AlphaFoldDB" id="A0A1V8SJG8"/>
<feature type="region of interest" description="Disordered" evidence="1">
    <location>
        <begin position="70"/>
        <end position="101"/>
    </location>
</feature>
<reference evidence="3" key="1">
    <citation type="submission" date="2017-03" db="EMBL/GenBank/DDBJ databases">
        <title>Genomes of endolithic fungi from Antarctica.</title>
        <authorList>
            <person name="Coleine C."/>
            <person name="Masonjones S."/>
            <person name="Stajich J.E."/>
        </authorList>
    </citation>
    <scope>NUCLEOTIDE SEQUENCE [LARGE SCALE GENOMIC DNA]</scope>
    <source>
        <strain evidence="3">CCFEE 5527</strain>
    </source>
</reference>
<accession>A0A1V8SJG8</accession>
<keyword evidence="3" id="KW-1185">Reference proteome</keyword>
<protein>
    <submittedName>
        <fullName evidence="2">Uncharacterized protein</fullName>
    </submittedName>
</protein>
<dbReference type="Proteomes" id="UP000192596">
    <property type="component" value="Unassembled WGS sequence"/>
</dbReference>
<feature type="compositionally biased region" description="Polar residues" evidence="1">
    <location>
        <begin position="70"/>
        <end position="83"/>
    </location>
</feature>
<evidence type="ECO:0000313" key="3">
    <source>
        <dbReference type="Proteomes" id="UP000192596"/>
    </source>
</evidence>
<dbReference type="EMBL" id="NAJO01000042">
    <property type="protein sequence ID" value="OQN99021.1"/>
    <property type="molecule type" value="Genomic_DNA"/>
</dbReference>
<sequence length="149" mass="16518">MTKAMCHSPAIEAYISDGSTARRSLRLATFTGGTIFGTSGYSPIVITNPASALIDPIPASNTDRLARRSCSVNPKTTIPSIPQQRRAKLPPSPQIPKSQQSLRFPLRYVTRKSDLVKKINTRITHPFALSWTRQDSICNPREDRQLADQ</sequence>
<proteinExistence type="predicted"/>
<comment type="caution">
    <text evidence="2">The sequence shown here is derived from an EMBL/GenBank/DDBJ whole genome shotgun (WGS) entry which is preliminary data.</text>
</comment>
<dbReference type="InParanoid" id="A0A1V8SJG8"/>
<evidence type="ECO:0000256" key="1">
    <source>
        <dbReference type="SAM" id="MobiDB-lite"/>
    </source>
</evidence>